<accession>A0A2T3IHX7</accession>
<evidence type="ECO:0000313" key="3">
    <source>
        <dbReference type="Proteomes" id="UP000241222"/>
    </source>
</evidence>
<dbReference type="AlphaFoldDB" id="A0A2T3IHX7"/>
<dbReference type="Proteomes" id="UP000241222">
    <property type="component" value="Unassembled WGS sequence"/>
</dbReference>
<proteinExistence type="predicted"/>
<dbReference type="RefSeq" id="WP_107351843.1">
    <property type="nucleotide sequence ID" value="NZ_PYMH01000028.1"/>
</dbReference>
<feature type="coiled-coil region" evidence="1">
    <location>
        <begin position="625"/>
        <end position="655"/>
    </location>
</feature>
<keyword evidence="1" id="KW-0175">Coiled coil</keyword>
<dbReference type="EMBL" id="PYMH01000028">
    <property type="protein sequence ID" value="PSU27953.1"/>
    <property type="molecule type" value="Genomic_DNA"/>
</dbReference>
<organism evidence="2 3">
    <name type="scientific">Photobacterium lutimaris</name>
    <dbReference type="NCBI Taxonomy" id="388278"/>
    <lineage>
        <taxon>Bacteria</taxon>
        <taxon>Pseudomonadati</taxon>
        <taxon>Pseudomonadota</taxon>
        <taxon>Gammaproteobacteria</taxon>
        <taxon>Vibrionales</taxon>
        <taxon>Vibrionaceae</taxon>
        <taxon>Photobacterium</taxon>
    </lineage>
</organism>
<dbReference type="OrthoDB" id="8573214at2"/>
<sequence length="930" mass="106698">MLSYGFQRLALIGSAGYQRAELPLDDSVSLIAPNNHGKTSLINALQFLLIIDQRRMDFGSHTLEKARRFYFPNNSAYILLEVILPQTGTVVFGCVGKGVGYDYEYFAYKGELNLDDFRMDDGNIVAQPKLVNHLATKKHRVYKFNDKEFRHSIYGGAKSKKNSDIDFTVFKLEHVSDARSFQQVLTKTLRLDKLNSSDVKDYLLKIFSRELPNSSIDFKQEWEKAFQDINLEREQYLAAVNNLETIQELEQKFERTLSLRGKITACQPQVNELLQDWHGHVQTMTENLSTQKTKLEQTQRELRSKDIAHAGERTDLTNKLEELNRTEKQQQELEERFTLIPDQSFLESQLKTAEQKYDAQAALCVQSQRSSSAAIGKQLKEKENQLQRLHSQHQTLSDNLYLDLTKLLSAHELEKLNKVFSQRVMQLSPSQYSLDVNQLRKLLNTDSTELFSFPGLKLSLEELIPQHVQKTEQELVEEIDDVNKQITELKQLLEVSGESEAAERKKSELNSAVKQCEQDLKDYQQLQQFKKDQAQRIEQRQTFENQLVAINTALDDADKKYNELAQQIGEITDKLSQLSSDDGSVEKLKKQRIDDQALFSMLSDQPHTPWIVMDEWSLEYLPVRLEQYIEDCKDLDKLSKELRQMKNELSQKGLTKFQMAQTQDEELKGIIKFSHCLDNEKKALERRARSAVVNVTASLRELRSGLYALQSKMKEFNRLISHRQLSDLKIFKIEPVEERPLVDAMNVLIQQAEQTESGQSFELFDQGSILDDAELDQAKSLLIEEGNARQGLRVADLFRLEFVVAKQGQQQESFEDIDSAASNGTVLMAKLVTGLAMLHLMQDKRHQMKAVCYLDEALALDTKNQANLIEIANQFGFALIFASPAPLTTARYCVPIHQANGKNHISKNSWQIFEPIESQELSQPQVEPSL</sequence>
<feature type="coiled-coil region" evidence="1">
    <location>
        <begin position="372"/>
        <end position="399"/>
    </location>
</feature>
<comment type="caution">
    <text evidence="2">The sequence shown here is derived from an EMBL/GenBank/DDBJ whole genome shotgun (WGS) entry which is preliminary data.</text>
</comment>
<evidence type="ECO:0000313" key="2">
    <source>
        <dbReference type="EMBL" id="PSU27953.1"/>
    </source>
</evidence>
<evidence type="ECO:0000256" key="1">
    <source>
        <dbReference type="SAM" id="Coils"/>
    </source>
</evidence>
<feature type="coiled-coil region" evidence="1">
    <location>
        <begin position="281"/>
        <end position="336"/>
    </location>
</feature>
<protein>
    <submittedName>
        <fullName evidence="2">Uncharacterized protein</fullName>
    </submittedName>
</protein>
<reference evidence="2 3" key="1">
    <citation type="submission" date="2018-03" db="EMBL/GenBank/DDBJ databases">
        <title>Whole genome sequencing of Histamine producing bacteria.</title>
        <authorList>
            <person name="Butler K."/>
        </authorList>
    </citation>
    <scope>NUCLEOTIDE SEQUENCE [LARGE SCALE GENOMIC DNA]</scope>
    <source>
        <strain evidence="2 3">JCM 13586</strain>
    </source>
</reference>
<keyword evidence="3" id="KW-1185">Reference proteome</keyword>
<name>A0A2T3IHX7_9GAMM</name>
<gene>
    <name evidence="2" type="ORF">C9I99_26545</name>
</gene>
<feature type="coiled-coil region" evidence="1">
    <location>
        <begin position="472"/>
        <end position="581"/>
    </location>
</feature>